<name>A0ABV2CLP6_9RHOO</name>
<dbReference type="InterPro" id="IPR003717">
    <property type="entry name" value="RecO"/>
</dbReference>
<evidence type="ECO:0000259" key="8">
    <source>
        <dbReference type="Pfam" id="PF11967"/>
    </source>
</evidence>
<keyword evidence="5 7" id="KW-0234">DNA repair</keyword>
<keyword evidence="3 7" id="KW-0227">DNA damage</keyword>
<reference evidence="9 10" key="1">
    <citation type="submission" date="2024-07" db="EMBL/GenBank/DDBJ databases">
        <title>Uliginosibacterium paludis KCTC:42655.</title>
        <authorList>
            <person name="Kim M.K."/>
        </authorList>
    </citation>
    <scope>NUCLEOTIDE SEQUENCE [LARGE SCALE GENOMIC DNA]</scope>
    <source>
        <strain evidence="9 10">KCTC 42655</strain>
    </source>
</reference>
<evidence type="ECO:0000256" key="5">
    <source>
        <dbReference type="ARBA" id="ARBA00023204"/>
    </source>
</evidence>
<comment type="caution">
    <text evidence="9">The sequence shown here is derived from an EMBL/GenBank/DDBJ whole genome shotgun (WGS) entry which is preliminary data.</text>
</comment>
<dbReference type="InterPro" id="IPR042242">
    <property type="entry name" value="RecO_C"/>
</dbReference>
<dbReference type="Gene3D" id="2.40.50.140">
    <property type="entry name" value="Nucleic acid-binding proteins"/>
    <property type="match status" value="1"/>
</dbReference>
<dbReference type="Gene3D" id="1.20.1440.120">
    <property type="entry name" value="Recombination protein O, C-terminal domain"/>
    <property type="match status" value="1"/>
</dbReference>
<dbReference type="SUPFAM" id="SSF57863">
    <property type="entry name" value="ArfGap/RecO-like zinc finger"/>
    <property type="match status" value="1"/>
</dbReference>
<dbReference type="EMBL" id="JBEWLZ010000002">
    <property type="protein sequence ID" value="MET1488831.1"/>
    <property type="molecule type" value="Genomic_DNA"/>
</dbReference>
<evidence type="ECO:0000313" key="10">
    <source>
        <dbReference type="Proteomes" id="UP001548590"/>
    </source>
</evidence>
<comment type="function">
    <text evidence="7">Involved in DNA repair and RecF pathway recombination.</text>
</comment>
<sequence length="243" mass="26480">MSGRARIDNETGFLLHSYPWRETSLIVEIFSRDFGRVPMVAKGARRQGSVLRGALMAFQPLELTWSGKAEVKNLHSAAWQGGQPLLGGVGLLCGYYLNELLLRLLPREDAHPALFDAYAGTLARLAAGLAHEPLLRAFELDLLRELGYAPTLTHDADSGEAIHAGSDYLFVLERGLIEAPPMASVPADLVVLPGHVLLAMAAGDFSSAEILSHAKGLMRRLIHYHLGGQALESRRILMELQAL</sequence>
<comment type="similarity">
    <text evidence="1 7">Belongs to the RecO family.</text>
</comment>
<organism evidence="9 10">
    <name type="scientific">Uliginosibacterium paludis</name>
    <dbReference type="NCBI Taxonomy" id="1615952"/>
    <lineage>
        <taxon>Bacteria</taxon>
        <taxon>Pseudomonadati</taxon>
        <taxon>Pseudomonadota</taxon>
        <taxon>Betaproteobacteria</taxon>
        <taxon>Rhodocyclales</taxon>
        <taxon>Zoogloeaceae</taxon>
        <taxon>Uliginosibacterium</taxon>
    </lineage>
</organism>
<evidence type="ECO:0000256" key="4">
    <source>
        <dbReference type="ARBA" id="ARBA00023172"/>
    </source>
</evidence>
<protein>
    <recommendedName>
        <fullName evidence="2 7">DNA repair protein RecO</fullName>
    </recommendedName>
    <alternativeName>
        <fullName evidence="6 7">Recombination protein O</fullName>
    </alternativeName>
</protein>
<dbReference type="HAMAP" id="MF_00201">
    <property type="entry name" value="RecO"/>
    <property type="match status" value="1"/>
</dbReference>
<evidence type="ECO:0000256" key="2">
    <source>
        <dbReference type="ARBA" id="ARBA00021310"/>
    </source>
</evidence>
<dbReference type="Proteomes" id="UP001548590">
    <property type="component" value="Unassembled WGS sequence"/>
</dbReference>
<dbReference type="Pfam" id="PF02565">
    <property type="entry name" value="RecO_C"/>
    <property type="match status" value="1"/>
</dbReference>
<dbReference type="SUPFAM" id="SSF50249">
    <property type="entry name" value="Nucleic acid-binding proteins"/>
    <property type="match status" value="1"/>
</dbReference>
<feature type="domain" description="DNA replication/recombination mediator RecO N-terminal" evidence="8">
    <location>
        <begin position="10"/>
        <end position="77"/>
    </location>
</feature>
<evidence type="ECO:0000256" key="3">
    <source>
        <dbReference type="ARBA" id="ARBA00022763"/>
    </source>
</evidence>
<dbReference type="InterPro" id="IPR037278">
    <property type="entry name" value="ARFGAP/RecO"/>
</dbReference>
<dbReference type="Pfam" id="PF11967">
    <property type="entry name" value="RecO_N"/>
    <property type="match status" value="1"/>
</dbReference>
<gene>
    <name evidence="7 9" type="primary">recO</name>
    <name evidence="9" type="ORF">ABVT11_03250</name>
</gene>
<evidence type="ECO:0000313" key="9">
    <source>
        <dbReference type="EMBL" id="MET1488831.1"/>
    </source>
</evidence>
<proteinExistence type="inferred from homology"/>
<dbReference type="PANTHER" id="PTHR33991:SF1">
    <property type="entry name" value="DNA REPAIR PROTEIN RECO"/>
    <property type="match status" value="1"/>
</dbReference>
<dbReference type="InterPro" id="IPR012340">
    <property type="entry name" value="NA-bd_OB-fold"/>
</dbReference>
<dbReference type="NCBIfam" id="TIGR00613">
    <property type="entry name" value="reco"/>
    <property type="match status" value="1"/>
</dbReference>
<evidence type="ECO:0000256" key="6">
    <source>
        <dbReference type="ARBA" id="ARBA00033409"/>
    </source>
</evidence>
<accession>A0ABV2CLP6</accession>
<evidence type="ECO:0000256" key="1">
    <source>
        <dbReference type="ARBA" id="ARBA00007452"/>
    </source>
</evidence>
<dbReference type="PANTHER" id="PTHR33991">
    <property type="entry name" value="DNA REPAIR PROTEIN RECO"/>
    <property type="match status" value="1"/>
</dbReference>
<keyword evidence="10" id="KW-1185">Reference proteome</keyword>
<evidence type="ECO:0000256" key="7">
    <source>
        <dbReference type="HAMAP-Rule" id="MF_00201"/>
    </source>
</evidence>
<dbReference type="RefSeq" id="WP_345923773.1">
    <property type="nucleotide sequence ID" value="NZ_JBDIVF010000001.1"/>
</dbReference>
<keyword evidence="4 7" id="KW-0233">DNA recombination</keyword>
<dbReference type="InterPro" id="IPR022572">
    <property type="entry name" value="DNA_rep/recomb_RecO_N"/>
</dbReference>